<feature type="transmembrane region" description="Helical" evidence="1">
    <location>
        <begin position="85"/>
        <end position="106"/>
    </location>
</feature>
<name>A0A1M7EH76_9BACL</name>
<dbReference type="EMBL" id="FRCF01000003">
    <property type="protein sequence ID" value="SHL90956.1"/>
    <property type="molecule type" value="Genomic_DNA"/>
</dbReference>
<feature type="transmembrane region" description="Helical" evidence="1">
    <location>
        <begin position="425"/>
        <end position="444"/>
    </location>
</feature>
<feature type="transmembrane region" description="Helical" evidence="1">
    <location>
        <begin position="383"/>
        <end position="405"/>
    </location>
</feature>
<feature type="transmembrane region" description="Helical" evidence="1">
    <location>
        <begin position="306"/>
        <end position="329"/>
    </location>
</feature>
<gene>
    <name evidence="2" type="ORF">SAMN02745189_01219</name>
</gene>
<accession>A0A1M7EH76</accession>
<keyword evidence="1" id="KW-0472">Membrane</keyword>
<dbReference type="Proteomes" id="UP000184206">
    <property type="component" value="Unassembled WGS sequence"/>
</dbReference>
<reference evidence="2 3" key="1">
    <citation type="submission" date="2016-11" db="EMBL/GenBank/DDBJ databases">
        <authorList>
            <person name="Jaros S."/>
            <person name="Januszkiewicz K."/>
            <person name="Wedrychowicz H."/>
        </authorList>
    </citation>
    <scope>NUCLEOTIDE SEQUENCE [LARGE SCALE GENOMIC DNA]</scope>
    <source>
        <strain evidence="2 3">DSM 16010</strain>
    </source>
</reference>
<organism evidence="2 3">
    <name type="scientific">Lacicoccus alkaliphilus DSM 16010</name>
    <dbReference type="NCBI Taxonomy" id="1123231"/>
    <lineage>
        <taxon>Bacteria</taxon>
        <taxon>Bacillati</taxon>
        <taxon>Bacillota</taxon>
        <taxon>Bacilli</taxon>
        <taxon>Bacillales</taxon>
        <taxon>Salinicoccaceae</taxon>
        <taxon>Lacicoccus</taxon>
    </lineage>
</organism>
<feature type="transmembrane region" description="Helical" evidence="1">
    <location>
        <begin position="260"/>
        <end position="285"/>
    </location>
</feature>
<keyword evidence="3" id="KW-1185">Reference proteome</keyword>
<evidence type="ECO:0000313" key="2">
    <source>
        <dbReference type="EMBL" id="SHL90956.1"/>
    </source>
</evidence>
<feature type="transmembrane region" description="Helical" evidence="1">
    <location>
        <begin position="341"/>
        <end position="371"/>
    </location>
</feature>
<evidence type="ECO:0000256" key="1">
    <source>
        <dbReference type="SAM" id="Phobius"/>
    </source>
</evidence>
<dbReference type="AlphaFoldDB" id="A0A1M7EH76"/>
<feature type="transmembrane region" description="Helical" evidence="1">
    <location>
        <begin position="196"/>
        <end position="216"/>
    </location>
</feature>
<feature type="transmembrane region" description="Helical" evidence="1">
    <location>
        <begin position="126"/>
        <end position="149"/>
    </location>
</feature>
<sequence>MKFKFFRPFFVLGMGLMFLSTLFVDIPGVEVAIAVFTALALISYLPYLSKVPLTVVIVLNVTALIFYIIGGTIDDVVEGLLMNTAVLMIFIFVPLLSIPITSPRYMRDITGLMKSSFSNTKKTYNALKIGTFSIGSVLNVGTLPILYYLTDTDQFKDHKLMRMAALNRGFALAFAWSPYFISIAVVLSYFEVQWITIAAYGLTLAAISIVAEWFLFRKRKYPEMPDSPPVYYSKRRIVELGVIMLSMTGVIIVLDIFSNFAIVNIIPIVALVLFFVWSVAIGGVEKVVKGLKSYTQERIPKMGNELLVFISAGVFGTSLLVIGFDTLLIDTLEAAGVNHVLLLIPIFAVLIIGLSFFSVHPVITITIASLAVLSMDMDVADHYYIAIGLLLSWTVTVNMSPFTGVNLLMSSLANRSIFTLPKHNVLYSLLLWLSGYALLVILYVI</sequence>
<keyword evidence="1" id="KW-1133">Transmembrane helix</keyword>
<dbReference type="RefSeq" id="WP_072709404.1">
    <property type="nucleotide sequence ID" value="NZ_FRCF01000003.1"/>
</dbReference>
<feature type="transmembrane region" description="Helical" evidence="1">
    <location>
        <begin position="6"/>
        <end position="24"/>
    </location>
</feature>
<dbReference type="OrthoDB" id="3171527at2"/>
<evidence type="ECO:0000313" key="3">
    <source>
        <dbReference type="Proteomes" id="UP000184206"/>
    </source>
</evidence>
<keyword evidence="1" id="KW-0812">Transmembrane</keyword>
<dbReference type="STRING" id="1123231.SAMN02745189_01219"/>
<feature type="transmembrane region" description="Helical" evidence="1">
    <location>
        <begin position="170"/>
        <end position="190"/>
    </location>
</feature>
<protein>
    <submittedName>
        <fullName evidence="2">Uncharacterized protein</fullName>
    </submittedName>
</protein>
<feature type="transmembrane region" description="Helical" evidence="1">
    <location>
        <begin position="53"/>
        <end position="73"/>
    </location>
</feature>
<feature type="transmembrane region" description="Helical" evidence="1">
    <location>
        <begin position="237"/>
        <end position="254"/>
    </location>
</feature>
<proteinExistence type="predicted"/>